<protein>
    <submittedName>
        <fullName evidence="1">Uncharacterized protein</fullName>
    </submittedName>
</protein>
<comment type="caution">
    <text evidence="1">The sequence shown here is derived from an EMBL/GenBank/DDBJ whole genome shotgun (WGS) entry which is preliminary data.</text>
</comment>
<reference evidence="1" key="1">
    <citation type="submission" date="2023-10" db="EMBL/GenBank/DDBJ databases">
        <authorList>
            <person name="Rodriguez Cubillos JULIANA M."/>
            <person name="De Vega J."/>
        </authorList>
    </citation>
    <scope>NUCLEOTIDE SEQUENCE</scope>
</reference>
<organism evidence="1 2">
    <name type="scientific">Trifolium pratense</name>
    <name type="common">Red clover</name>
    <dbReference type="NCBI Taxonomy" id="57577"/>
    <lineage>
        <taxon>Eukaryota</taxon>
        <taxon>Viridiplantae</taxon>
        <taxon>Streptophyta</taxon>
        <taxon>Embryophyta</taxon>
        <taxon>Tracheophyta</taxon>
        <taxon>Spermatophyta</taxon>
        <taxon>Magnoliopsida</taxon>
        <taxon>eudicotyledons</taxon>
        <taxon>Gunneridae</taxon>
        <taxon>Pentapetalae</taxon>
        <taxon>rosids</taxon>
        <taxon>fabids</taxon>
        <taxon>Fabales</taxon>
        <taxon>Fabaceae</taxon>
        <taxon>Papilionoideae</taxon>
        <taxon>50 kb inversion clade</taxon>
        <taxon>NPAAA clade</taxon>
        <taxon>Hologalegina</taxon>
        <taxon>IRL clade</taxon>
        <taxon>Trifolieae</taxon>
        <taxon>Trifolium</taxon>
    </lineage>
</organism>
<accession>A0ACB0KVD7</accession>
<gene>
    <name evidence="1" type="ORF">MILVUS5_LOCUS25447</name>
</gene>
<name>A0ACB0KVD7_TRIPR</name>
<sequence length="92" mass="10071">MQVEPVTASGLIRASPLPNATAAELDTGEPLGSTTFWSSSFVVQVVLHFGIDRALVLMFIQQLHALLPLQSYLNVGIYCWDSVLLKLMSHSK</sequence>
<evidence type="ECO:0000313" key="1">
    <source>
        <dbReference type="EMBL" id="CAJ2659222.1"/>
    </source>
</evidence>
<dbReference type="EMBL" id="CASHSV030000311">
    <property type="protein sequence ID" value="CAJ2659222.1"/>
    <property type="molecule type" value="Genomic_DNA"/>
</dbReference>
<evidence type="ECO:0000313" key="2">
    <source>
        <dbReference type="Proteomes" id="UP001177021"/>
    </source>
</evidence>
<proteinExistence type="predicted"/>
<keyword evidence="2" id="KW-1185">Reference proteome</keyword>
<dbReference type="Proteomes" id="UP001177021">
    <property type="component" value="Unassembled WGS sequence"/>
</dbReference>